<protein>
    <submittedName>
        <fullName evidence="2">Uncharacterized protein</fullName>
    </submittedName>
</protein>
<reference evidence="2 3" key="1">
    <citation type="journal article" date="2018" name="BMC Genomics">
        <title>The genome of Naegleria lovaniensis, the basis for a comparative approach to unravel pathogenicity factors of the human pathogenic amoeba N. fowleri.</title>
        <authorList>
            <person name="Liechti N."/>
            <person name="Schurch N."/>
            <person name="Bruggmann R."/>
            <person name="Wittwer M."/>
        </authorList>
    </citation>
    <scope>NUCLEOTIDE SEQUENCE [LARGE SCALE GENOMIC DNA]</scope>
    <source>
        <strain evidence="2 3">ATCC 30569</strain>
    </source>
</reference>
<feature type="region of interest" description="Disordered" evidence="1">
    <location>
        <begin position="152"/>
        <end position="187"/>
    </location>
</feature>
<accession>A0AA88GXF0</accession>
<feature type="compositionally biased region" description="Polar residues" evidence="1">
    <location>
        <begin position="155"/>
        <end position="164"/>
    </location>
</feature>
<name>A0AA88GXF0_NAELO</name>
<dbReference type="EMBL" id="PYSW02000009">
    <property type="protein sequence ID" value="KAG2388800.1"/>
    <property type="molecule type" value="Genomic_DNA"/>
</dbReference>
<dbReference type="AlphaFoldDB" id="A0AA88GXF0"/>
<sequence length="187" mass="22274">MQTPNPDHDELTSSLSSLEYIVPRINYSSKREAHISEMCTQIYEKVQREYNLYLSSEFHDIRNLLSHNNRMAHGDWNKTNQNKDISRKYEDYSLSHRDTFNWNQIKQALKHDYPNFTQFQTIEEANVFNPPSEEDETLSQSLPLTAEYWRRRQQELSTTASSETNKTEDIPKLRIKHRINAPPKKRK</sequence>
<dbReference type="RefSeq" id="XP_044552792.1">
    <property type="nucleotide sequence ID" value="XM_044691802.1"/>
</dbReference>
<evidence type="ECO:0000256" key="1">
    <source>
        <dbReference type="SAM" id="MobiDB-lite"/>
    </source>
</evidence>
<evidence type="ECO:0000313" key="2">
    <source>
        <dbReference type="EMBL" id="KAG2388800.1"/>
    </source>
</evidence>
<gene>
    <name evidence="2" type="ORF">C9374_000239</name>
</gene>
<organism evidence="2 3">
    <name type="scientific">Naegleria lovaniensis</name>
    <name type="common">Amoeba</name>
    <dbReference type="NCBI Taxonomy" id="51637"/>
    <lineage>
        <taxon>Eukaryota</taxon>
        <taxon>Discoba</taxon>
        <taxon>Heterolobosea</taxon>
        <taxon>Tetramitia</taxon>
        <taxon>Eutetramitia</taxon>
        <taxon>Vahlkampfiidae</taxon>
        <taxon>Naegleria</taxon>
    </lineage>
</organism>
<comment type="caution">
    <text evidence="2">The sequence shown here is derived from an EMBL/GenBank/DDBJ whole genome shotgun (WGS) entry which is preliminary data.</text>
</comment>
<dbReference type="GeneID" id="68092701"/>
<evidence type="ECO:0000313" key="3">
    <source>
        <dbReference type="Proteomes" id="UP000816034"/>
    </source>
</evidence>
<proteinExistence type="predicted"/>
<keyword evidence="3" id="KW-1185">Reference proteome</keyword>
<dbReference type="Proteomes" id="UP000816034">
    <property type="component" value="Unassembled WGS sequence"/>
</dbReference>
<feature type="compositionally biased region" description="Basic residues" evidence="1">
    <location>
        <begin position="173"/>
        <end position="187"/>
    </location>
</feature>